<feature type="region of interest" description="Disordered" evidence="1">
    <location>
        <begin position="69"/>
        <end position="91"/>
    </location>
</feature>
<evidence type="ECO:0000313" key="4">
    <source>
        <dbReference type="Proteomes" id="UP000003295"/>
    </source>
</evidence>
<protein>
    <submittedName>
        <fullName evidence="3">Putative translation initiation factor IF-2</fullName>
    </submittedName>
</protein>
<keyword evidence="3" id="KW-0396">Initiation factor</keyword>
<dbReference type="Gene3D" id="1.10.10.2480">
    <property type="match status" value="1"/>
</dbReference>
<proteinExistence type="predicted"/>
<feature type="non-terminal residue" evidence="3">
    <location>
        <position position="91"/>
    </location>
</feature>
<evidence type="ECO:0000256" key="1">
    <source>
        <dbReference type="SAM" id="MobiDB-lite"/>
    </source>
</evidence>
<comment type="caution">
    <text evidence="3">The sequence shown here is derived from an EMBL/GenBank/DDBJ whole genome shotgun (WGS) entry which is preliminary data.</text>
</comment>
<dbReference type="eggNOG" id="COG0532">
    <property type="taxonomic scope" value="Bacteria"/>
</dbReference>
<evidence type="ECO:0000259" key="2">
    <source>
        <dbReference type="Pfam" id="PF04760"/>
    </source>
</evidence>
<organism evidence="3 4">
    <name type="scientific">Collinsella intestinalis DSM 13280</name>
    <dbReference type="NCBI Taxonomy" id="521003"/>
    <lineage>
        <taxon>Bacteria</taxon>
        <taxon>Bacillati</taxon>
        <taxon>Actinomycetota</taxon>
        <taxon>Coriobacteriia</taxon>
        <taxon>Coriobacteriales</taxon>
        <taxon>Coriobacteriaceae</taxon>
        <taxon>Collinsella</taxon>
    </lineage>
</organism>
<dbReference type="GO" id="GO:0003743">
    <property type="term" value="F:translation initiation factor activity"/>
    <property type="evidence" value="ECO:0007669"/>
    <property type="project" value="UniProtKB-KW"/>
</dbReference>
<dbReference type="Pfam" id="PF04760">
    <property type="entry name" value="IF2_N"/>
    <property type="match status" value="1"/>
</dbReference>
<dbReference type="STRING" id="521003.COLINT_02214"/>
<dbReference type="InterPro" id="IPR006847">
    <property type="entry name" value="IF2_N"/>
</dbReference>
<dbReference type="HOGENOM" id="CLU_156907_0_0_11"/>
<dbReference type="Proteomes" id="UP000003295">
    <property type="component" value="Unassembled WGS sequence"/>
</dbReference>
<dbReference type="AlphaFoldDB" id="C4F845"/>
<name>C4F845_9ACTN</name>
<gene>
    <name evidence="3" type="ORF">COLINT_02214</name>
</gene>
<dbReference type="EMBL" id="ABXH02000003">
    <property type="protein sequence ID" value="EEP45163.1"/>
    <property type="molecule type" value="Genomic_DNA"/>
</dbReference>
<accession>C4F845</accession>
<evidence type="ECO:0000313" key="3">
    <source>
        <dbReference type="EMBL" id="EEP45163.1"/>
    </source>
</evidence>
<keyword evidence="3" id="KW-0648">Protein biosynthesis</keyword>
<dbReference type="RefSeq" id="WP_006722458.1">
    <property type="nucleotide sequence ID" value="NZ_GG692710.1"/>
</dbReference>
<reference evidence="3 4" key="1">
    <citation type="submission" date="2009-04" db="EMBL/GenBank/DDBJ databases">
        <authorList>
            <person name="Weinstock G."/>
            <person name="Sodergren E."/>
            <person name="Clifton S."/>
            <person name="Fulton L."/>
            <person name="Fulton B."/>
            <person name="Courtney L."/>
            <person name="Fronick C."/>
            <person name="Harrison M."/>
            <person name="Strong C."/>
            <person name="Farmer C."/>
            <person name="Delahaunty K."/>
            <person name="Markovic C."/>
            <person name="Hall O."/>
            <person name="Minx P."/>
            <person name="Tomlinson C."/>
            <person name="Mitreva M."/>
            <person name="Nelson J."/>
            <person name="Hou S."/>
            <person name="Wollam A."/>
            <person name="Pepin K.H."/>
            <person name="Johnson M."/>
            <person name="Bhonagiri V."/>
            <person name="Nash W.E."/>
            <person name="Warren W."/>
            <person name="Chinwalla A."/>
            <person name="Mardis E.R."/>
            <person name="Wilson R.K."/>
        </authorList>
    </citation>
    <scope>NUCLEOTIDE SEQUENCE [LARGE SCALE GENOMIC DNA]</scope>
    <source>
        <strain evidence="3 4">DSM 13280</strain>
    </source>
</reference>
<feature type="domain" description="Translation initiation factor IF-2 N-terminal" evidence="2">
    <location>
        <begin position="1"/>
        <end position="49"/>
    </location>
</feature>
<sequence>MAKVRISSLAKEFGMTSKELMGHLEEMKIPAKSASSSLEDAFVAMVKKQLAPVIEARAAEVEAAKRAEEEAERAAEAEAAAKEEAERLAAE</sequence>